<dbReference type="EC" id="3.1.1.-" evidence="4"/>
<keyword evidence="3 4" id="KW-0378">Hydrolase</keyword>
<feature type="short sequence motif" description="DGA/G" evidence="3">
    <location>
        <begin position="252"/>
        <end position="254"/>
    </location>
</feature>
<accession>A0ABP0UC52</accession>
<feature type="compositionally biased region" description="Low complexity" evidence="5">
    <location>
        <begin position="538"/>
        <end position="556"/>
    </location>
</feature>
<feature type="compositionally biased region" description="Low complexity" evidence="5">
    <location>
        <begin position="445"/>
        <end position="469"/>
    </location>
</feature>
<comment type="similarity">
    <text evidence="1 4">Belongs to the patatin family.</text>
</comment>
<feature type="compositionally biased region" description="Polar residues" evidence="5">
    <location>
        <begin position="652"/>
        <end position="665"/>
    </location>
</feature>
<sequence length="762" mass="83006">MDPKHVLECQGEKKKWGKGQSEETNVQQTSVVAPMASAFMGERPKGSAGKRITILSIDGGGVRGLIPATILHELEAKLQRLDGPDVRLVDYFDMIAGTSTGGLITAMLAAPGNDDSKRPLCSAKDVVEFYLWYAGRVFPQARGPFSQTRMNFTALNGPKYKAKGLEKVLNKYFASDPLLDASLTSILIPAFDTKLQQPVLFSSWRASLDPLENAPMKKVCRATSAAPTFLPPVQFTLTDATTGGSREYNMIDGGVAVNNPTYVAITQAIKEVQSGGRSSGRVEYANYNDLLVLSLGTGQHVTGYDANEIARWGARDWLLNKGDSPLVDMVYYGNADMVDYNLSTIFKSQNCGTNYLRIQTDNLKGHMTAIDDSSPTNLYRLINTGKHLLDEPVSERNFQTGMLASIPNTGTNREALYRFAEWLSEERKERLAAAAAAAPPLAAAEAAAPAPAEEAAAPAAPAEEAAAPAEEAKAEEPAAAPAAEAAPEEAPKAEETAAAYITFPHALWTTAYTQPSAYPSAATYTTQSSFKGSSLLRSPFESPYESPSYSQPAYESSVDSYTKPAYDFSYSSATKSSHQDCVSSYTPYTAEPVYDSSYSSDMRSTHEDYASSYTSYVKPVQESPYSLYTRSSSHEEYESPFAYSYSEPVYDKSTNNTSYTKPMHESSSYYLQPSYQTSFSTAASAYEQPAAAYNSSISTCYTPPPSYHSSSYKESSEYEQFSDWRSESEFSTPSTSSRSGQYSQPSSHNSSTRLSDYLGVFS</sequence>
<gene>
    <name evidence="7" type="ORF">CSSPTR1EN2_LOCUS14062</name>
</gene>
<evidence type="ECO:0000313" key="8">
    <source>
        <dbReference type="Proteomes" id="UP001497512"/>
    </source>
</evidence>
<dbReference type="PROSITE" id="PS51635">
    <property type="entry name" value="PNPLA"/>
    <property type="match status" value="1"/>
</dbReference>
<feature type="short sequence motif" description="GXSXG" evidence="3">
    <location>
        <begin position="97"/>
        <end position="101"/>
    </location>
</feature>
<evidence type="ECO:0000256" key="2">
    <source>
        <dbReference type="ARBA" id="ARBA00023098"/>
    </source>
</evidence>
<evidence type="ECO:0000256" key="5">
    <source>
        <dbReference type="SAM" id="MobiDB-lite"/>
    </source>
</evidence>
<proteinExistence type="inferred from homology"/>
<protein>
    <recommendedName>
        <fullName evidence="4">Patatin</fullName>
        <ecNumber evidence="4">3.1.1.-</ecNumber>
    </recommendedName>
</protein>
<evidence type="ECO:0000256" key="3">
    <source>
        <dbReference type="PROSITE-ProRule" id="PRU01161"/>
    </source>
</evidence>
<feature type="compositionally biased region" description="Basic and acidic residues" evidence="5">
    <location>
        <begin position="1"/>
        <end position="14"/>
    </location>
</feature>
<dbReference type="PANTHER" id="PTHR32176:SF92">
    <property type="entry name" value="XYLOSE ISOMERASE"/>
    <property type="match status" value="1"/>
</dbReference>
<feature type="region of interest" description="Disordered" evidence="5">
    <location>
        <begin position="723"/>
        <end position="762"/>
    </location>
</feature>
<feature type="region of interest" description="Disordered" evidence="5">
    <location>
        <begin position="1"/>
        <end position="26"/>
    </location>
</feature>
<feature type="region of interest" description="Disordered" evidence="5">
    <location>
        <begin position="645"/>
        <end position="665"/>
    </location>
</feature>
<feature type="short sequence motif" description="GXGXXG" evidence="3">
    <location>
        <begin position="59"/>
        <end position="64"/>
    </location>
</feature>
<name>A0ABP0UC52_9BRYO</name>
<dbReference type="InterPro" id="IPR016035">
    <property type="entry name" value="Acyl_Trfase/lysoPLipase"/>
</dbReference>
<dbReference type="Pfam" id="PF01734">
    <property type="entry name" value="Patatin"/>
    <property type="match status" value="1"/>
</dbReference>
<evidence type="ECO:0000256" key="4">
    <source>
        <dbReference type="RuleBase" id="RU361262"/>
    </source>
</evidence>
<feature type="region of interest" description="Disordered" evidence="5">
    <location>
        <begin position="445"/>
        <end position="493"/>
    </location>
</feature>
<dbReference type="Proteomes" id="UP001497512">
    <property type="component" value="Chromosome 3"/>
</dbReference>
<dbReference type="EMBL" id="OZ019895">
    <property type="protein sequence ID" value="CAK9218593.1"/>
    <property type="molecule type" value="Genomic_DNA"/>
</dbReference>
<feature type="active site" description="Proton acceptor" evidence="3">
    <location>
        <position position="252"/>
    </location>
</feature>
<keyword evidence="3 4" id="KW-0442">Lipid degradation</keyword>
<organism evidence="7 8">
    <name type="scientific">Sphagnum troendelagicum</name>
    <dbReference type="NCBI Taxonomy" id="128251"/>
    <lineage>
        <taxon>Eukaryota</taxon>
        <taxon>Viridiplantae</taxon>
        <taxon>Streptophyta</taxon>
        <taxon>Embryophyta</taxon>
        <taxon>Bryophyta</taxon>
        <taxon>Sphagnophytina</taxon>
        <taxon>Sphagnopsida</taxon>
        <taxon>Sphagnales</taxon>
        <taxon>Sphagnaceae</taxon>
        <taxon>Sphagnum</taxon>
    </lineage>
</organism>
<dbReference type="PANTHER" id="PTHR32176">
    <property type="entry name" value="XYLOSE ISOMERASE"/>
    <property type="match status" value="1"/>
</dbReference>
<keyword evidence="2 3" id="KW-0443">Lipid metabolism</keyword>
<reference evidence="7" key="1">
    <citation type="submission" date="2024-02" db="EMBL/GenBank/DDBJ databases">
        <authorList>
            <consortium name="ELIXIR-Norway"/>
            <consortium name="Elixir Norway"/>
        </authorList>
    </citation>
    <scope>NUCLEOTIDE SEQUENCE</scope>
</reference>
<dbReference type="Gene3D" id="3.40.1090.10">
    <property type="entry name" value="Cytosolic phospholipase A2 catalytic domain"/>
    <property type="match status" value="1"/>
</dbReference>
<keyword evidence="8" id="KW-1185">Reference proteome</keyword>
<feature type="compositionally biased region" description="Low complexity" evidence="5">
    <location>
        <begin position="729"/>
        <end position="747"/>
    </location>
</feature>
<evidence type="ECO:0000259" key="6">
    <source>
        <dbReference type="PROSITE" id="PS51635"/>
    </source>
</evidence>
<dbReference type="SUPFAM" id="SSF52151">
    <property type="entry name" value="FabD/lysophospholipase-like"/>
    <property type="match status" value="1"/>
</dbReference>
<dbReference type="InterPro" id="IPR002641">
    <property type="entry name" value="PNPLA_dom"/>
</dbReference>
<comment type="function">
    <text evidence="4">Lipolytic acyl hydrolase (LAH).</text>
</comment>
<evidence type="ECO:0000256" key="1">
    <source>
        <dbReference type="ARBA" id="ARBA00010240"/>
    </source>
</evidence>
<feature type="region of interest" description="Disordered" evidence="5">
    <location>
        <begin position="535"/>
        <end position="556"/>
    </location>
</feature>
<feature type="active site" description="Nucleophile" evidence="3">
    <location>
        <position position="99"/>
    </location>
</feature>
<evidence type="ECO:0000313" key="7">
    <source>
        <dbReference type="EMBL" id="CAK9218593.1"/>
    </source>
</evidence>
<comment type="domain">
    <text evidence="4">The nitrogen atoms of the two glycine residues in the GGXR motif define the oxyanion hole, and stabilize the oxyanion that forms during the nucleophilic attack by the catalytic serine during substrate cleavage.</text>
</comment>
<feature type="domain" description="PNPLA" evidence="6">
    <location>
        <begin position="55"/>
        <end position="265"/>
    </location>
</feature>